<dbReference type="Pfam" id="PF24758">
    <property type="entry name" value="LRR_At5g56370"/>
    <property type="match status" value="1"/>
</dbReference>
<dbReference type="EMBL" id="AGNK02000815">
    <property type="status" value="NOT_ANNOTATED_CDS"/>
    <property type="molecule type" value="Genomic_DNA"/>
</dbReference>
<evidence type="ECO:0000313" key="4">
    <source>
        <dbReference type="EnsemblPlants" id="KQL23246"/>
    </source>
</evidence>
<dbReference type="Gene3D" id="3.80.10.10">
    <property type="entry name" value="Ribonuclease Inhibitor"/>
    <property type="match status" value="1"/>
</dbReference>
<dbReference type="InterPro" id="IPR055302">
    <property type="entry name" value="F-box_dom-containing"/>
</dbReference>
<dbReference type="PANTHER" id="PTHR32141:SF172">
    <property type="entry name" value="OS07G0286300 PROTEIN"/>
    <property type="match status" value="1"/>
</dbReference>
<accession>K4A2S5</accession>
<dbReference type="GeneID" id="111256369"/>
<dbReference type="InParanoid" id="K4A2S5"/>
<dbReference type="InterPro" id="IPR006566">
    <property type="entry name" value="FBD"/>
</dbReference>
<dbReference type="eggNOG" id="ENOG502SXR2">
    <property type="taxonomic scope" value="Eukaryota"/>
</dbReference>
<dbReference type="AlphaFoldDB" id="K4A2S5"/>
<feature type="domain" description="FBD" evidence="2">
    <location>
        <begin position="370"/>
        <end position="409"/>
    </location>
</feature>
<dbReference type="Pfam" id="PF08387">
    <property type="entry name" value="FBD"/>
    <property type="match status" value="1"/>
</dbReference>
<reference evidence="4" key="2">
    <citation type="submission" date="2018-08" db="UniProtKB">
        <authorList>
            <consortium name="EnsemblPlants"/>
        </authorList>
    </citation>
    <scope>IDENTIFICATION</scope>
    <source>
        <strain evidence="4">Yugu1</strain>
    </source>
</reference>
<dbReference type="SUPFAM" id="SSF81383">
    <property type="entry name" value="F-box domain"/>
    <property type="match status" value="1"/>
</dbReference>
<evidence type="ECO:0000259" key="3">
    <source>
        <dbReference type="Pfam" id="PF24758"/>
    </source>
</evidence>
<evidence type="ECO:0000313" key="5">
    <source>
        <dbReference type="Proteomes" id="UP000004995"/>
    </source>
</evidence>
<feature type="domain" description="F-box/LRR-repeat protein 15/At3g58940/PEG3-like LRR" evidence="3">
    <location>
        <begin position="128"/>
        <end position="350"/>
    </location>
</feature>
<dbReference type="PANTHER" id="PTHR32141">
    <property type="match status" value="1"/>
</dbReference>
<dbReference type="InterPro" id="IPR032675">
    <property type="entry name" value="LRR_dom_sf"/>
</dbReference>
<protein>
    <submittedName>
        <fullName evidence="4">Uncharacterized protein</fullName>
    </submittedName>
</protein>
<sequence>MAPPATQRRRGSHKKAPVAAEVPPEAPVADIRALPDEVQSAIISLLPTDAGVRTRAVASGWTALWRAAPLNLDDRELRLRPSWRNGDRIAARITSILSAHPGPARRLSLMNLTRVSNTTGDDRYATFDAWFRSPVLNRVKEVHFQYLYRYRADELDPLPLPALRFTDLTIASYGRCHFPDNLAGVRFPNLTQLTLHDLTNTERTVHDMISACPQIRSLLLRNNKRFRRVRISSPTLISLGLSVGEHDDEPAMEQLTIVDAPSMERLLIFDTEGGPINIRVIGAPNLRVLGSLPSSLLRLQLGNTVLQEMIAINAITSMHSVKILALGADGFKLDIIVDILRCFPCLEKLYFTSMVIESGETMQNNGALLPIQCLETHLKEIVLRNFTGTREDVRFAKFFILNSRVLELMEFRAPVRQNIKKWEANERRKLPRKSDRASQAARFRFVYHTCLFRNYEDTNRTHALTESDPFKGML</sequence>
<dbReference type="HOGENOM" id="CLU_023151_0_1_1"/>
<evidence type="ECO:0000259" key="2">
    <source>
        <dbReference type="Pfam" id="PF08387"/>
    </source>
</evidence>
<dbReference type="OMA" id="MSHIPNK"/>
<dbReference type="RefSeq" id="XP_022680003.1">
    <property type="nucleotide sequence ID" value="XM_022824268.1"/>
</dbReference>
<reference evidence="5" key="1">
    <citation type="journal article" date="2012" name="Nat. Biotechnol.">
        <title>Reference genome sequence of the model plant Setaria.</title>
        <authorList>
            <person name="Bennetzen J.L."/>
            <person name="Schmutz J."/>
            <person name="Wang H."/>
            <person name="Percifield R."/>
            <person name="Hawkins J."/>
            <person name="Pontaroli A.C."/>
            <person name="Estep M."/>
            <person name="Feng L."/>
            <person name="Vaughn J.N."/>
            <person name="Grimwood J."/>
            <person name="Jenkins J."/>
            <person name="Barry K."/>
            <person name="Lindquist E."/>
            <person name="Hellsten U."/>
            <person name="Deshpande S."/>
            <person name="Wang X."/>
            <person name="Wu X."/>
            <person name="Mitros T."/>
            <person name="Triplett J."/>
            <person name="Yang X."/>
            <person name="Ye C.Y."/>
            <person name="Mauro-Herrera M."/>
            <person name="Wang L."/>
            <person name="Li P."/>
            <person name="Sharma M."/>
            <person name="Sharma R."/>
            <person name="Ronald P.C."/>
            <person name="Panaud O."/>
            <person name="Kellogg E.A."/>
            <person name="Brutnell T.P."/>
            <person name="Doust A.N."/>
            <person name="Tuskan G.A."/>
            <person name="Rokhsar D."/>
            <person name="Devos K.M."/>
        </authorList>
    </citation>
    <scope>NUCLEOTIDE SEQUENCE [LARGE SCALE GENOMIC DNA]</scope>
    <source>
        <strain evidence="5">cv. Yugu1</strain>
    </source>
</reference>
<proteinExistence type="predicted"/>
<dbReference type="FunCoup" id="K4A2S5">
    <property type="interactions" value="8"/>
</dbReference>
<dbReference type="SUPFAM" id="SSF52047">
    <property type="entry name" value="RNI-like"/>
    <property type="match status" value="1"/>
</dbReference>
<dbReference type="KEGG" id="sita:111256369"/>
<dbReference type="InterPro" id="IPR036047">
    <property type="entry name" value="F-box-like_dom_sf"/>
</dbReference>
<name>K4A2S5_SETIT</name>
<evidence type="ECO:0000256" key="1">
    <source>
        <dbReference type="SAM" id="MobiDB-lite"/>
    </source>
</evidence>
<dbReference type="Gramene" id="KQL23246">
    <property type="protein sequence ID" value="KQL23246"/>
    <property type="gene ID" value="SETIT_033177mg"/>
</dbReference>
<feature type="region of interest" description="Disordered" evidence="1">
    <location>
        <begin position="1"/>
        <end position="23"/>
    </location>
</feature>
<dbReference type="EnsemblPlants" id="KQL23246">
    <property type="protein sequence ID" value="KQL23246"/>
    <property type="gene ID" value="SETIT_033177mg"/>
</dbReference>
<dbReference type="InterPro" id="IPR055411">
    <property type="entry name" value="LRR_FXL15/At3g58940/PEG3-like"/>
</dbReference>
<dbReference type="Proteomes" id="UP000004995">
    <property type="component" value="Unassembled WGS sequence"/>
</dbReference>
<feature type="compositionally biased region" description="Basic residues" evidence="1">
    <location>
        <begin position="7"/>
        <end position="16"/>
    </location>
</feature>
<gene>
    <name evidence="4" type="primary">LOC111256369</name>
</gene>
<keyword evidence="5" id="KW-1185">Reference proteome</keyword>
<organism evidence="4 5">
    <name type="scientific">Setaria italica</name>
    <name type="common">Foxtail millet</name>
    <name type="synonym">Panicum italicum</name>
    <dbReference type="NCBI Taxonomy" id="4555"/>
    <lineage>
        <taxon>Eukaryota</taxon>
        <taxon>Viridiplantae</taxon>
        <taxon>Streptophyta</taxon>
        <taxon>Embryophyta</taxon>
        <taxon>Tracheophyta</taxon>
        <taxon>Spermatophyta</taxon>
        <taxon>Magnoliopsida</taxon>
        <taxon>Liliopsida</taxon>
        <taxon>Poales</taxon>
        <taxon>Poaceae</taxon>
        <taxon>PACMAD clade</taxon>
        <taxon>Panicoideae</taxon>
        <taxon>Panicodae</taxon>
        <taxon>Paniceae</taxon>
        <taxon>Cenchrinae</taxon>
        <taxon>Setaria</taxon>
    </lineage>
</organism>